<dbReference type="EMBL" id="AFRT01002158">
    <property type="protein sequence ID" value="ELU38497.1"/>
    <property type="molecule type" value="Genomic_DNA"/>
</dbReference>
<evidence type="ECO:0000313" key="2">
    <source>
        <dbReference type="Proteomes" id="UP000011668"/>
    </source>
</evidence>
<dbReference type="Proteomes" id="UP000011668">
    <property type="component" value="Unassembled WGS sequence"/>
</dbReference>
<sequence>MASSLPTEVLIAICEQAFVESGKQSTKSRKRKQTGSELNVFKPCVLDLKSLSCASRRFREVAAPLLFRNICVRTREQVVDLVRSRLFAHVYHVHFPAINILTCRRPLGPHIMKLIKQAQSLKLASLEPAFYTDLNRHLGYLLSSHSRLTRLEIYGEVNLPHVDGMSVLADLVPRLPRTIRTLAVTLPGSRPSIGGIESLFAQVTPEGTVHHSLSRLEHLYMSMQLPLQLSLSPAELALPIARRLPSLDLIAIAPHRGSQSVMPLHLGDPGGYGWGMSGDRVEVWKVGRDVRWQPTLGDGREQGPITTIINVGTFAGMNG</sequence>
<organism evidence="1 2">
    <name type="scientific">Thanatephorus cucumeris (strain AG1-IA)</name>
    <name type="common">Rice sheath blight fungus</name>
    <name type="synonym">Rhizoctonia solani</name>
    <dbReference type="NCBI Taxonomy" id="983506"/>
    <lineage>
        <taxon>Eukaryota</taxon>
        <taxon>Fungi</taxon>
        <taxon>Dikarya</taxon>
        <taxon>Basidiomycota</taxon>
        <taxon>Agaricomycotina</taxon>
        <taxon>Agaricomycetes</taxon>
        <taxon>Cantharellales</taxon>
        <taxon>Ceratobasidiaceae</taxon>
        <taxon>Rhizoctonia</taxon>
        <taxon>Rhizoctonia solani AG-1</taxon>
    </lineage>
</organism>
<protein>
    <submittedName>
        <fullName evidence="1">F-box-like domain-containing protein</fullName>
    </submittedName>
</protein>
<reference evidence="1 2" key="1">
    <citation type="journal article" date="2013" name="Nat. Commun.">
        <title>The evolution and pathogenic mechanisms of the rice sheath blight pathogen.</title>
        <authorList>
            <person name="Zheng A."/>
            <person name="Lin R."/>
            <person name="Xu L."/>
            <person name="Qin P."/>
            <person name="Tang C."/>
            <person name="Ai P."/>
            <person name="Zhang D."/>
            <person name="Liu Y."/>
            <person name="Sun Z."/>
            <person name="Feng H."/>
            <person name="Wang Y."/>
            <person name="Chen Y."/>
            <person name="Liang X."/>
            <person name="Fu R."/>
            <person name="Li Q."/>
            <person name="Zhang J."/>
            <person name="Yu X."/>
            <person name="Xie Z."/>
            <person name="Ding L."/>
            <person name="Guan P."/>
            <person name="Tang J."/>
            <person name="Liang Y."/>
            <person name="Wang S."/>
            <person name="Deng Q."/>
            <person name="Li S."/>
            <person name="Zhu J."/>
            <person name="Wang L."/>
            <person name="Liu H."/>
            <person name="Li P."/>
        </authorList>
    </citation>
    <scope>NUCLEOTIDE SEQUENCE [LARGE SCALE GENOMIC DNA]</scope>
    <source>
        <strain evidence="2">AG-1 IA</strain>
    </source>
</reference>
<dbReference type="AlphaFoldDB" id="L8WNZ6"/>
<evidence type="ECO:0000313" key="1">
    <source>
        <dbReference type="EMBL" id="ELU38497.1"/>
    </source>
</evidence>
<accession>L8WNZ6</accession>
<gene>
    <name evidence="1" type="ORF">AG1IA_07484</name>
</gene>
<keyword evidence="2" id="KW-1185">Reference proteome</keyword>
<proteinExistence type="predicted"/>
<name>L8WNZ6_THACA</name>
<dbReference type="OrthoDB" id="3253937at2759"/>
<comment type="caution">
    <text evidence="1">The sequence shown here is derived from an EMBL/GenBank/DDBJ whole genome shotgun (WGS) entry which is preliminary data.</text>
</comment>
<dbReference type="HOGENOM" id="CLU_872036_0_0_1"/>